<dbReference type="PANTHER" id="PTHR30461:SF23">
    <property type="entry name" value="DNA RECOMBINASE-RELATED"/>
    <property type="match status" value="1"/>
</dbReference>
<dbReference type="InterPro" id="IPR050639">
    <property type="entry name" value="SSR_resolvase"/>
</dbReference>
<name>A0A6P0CCJ1_9RHOB</name>
<feature type="region of interest" description="Disordered" evidence="1">
    <location>
        <begin position="318"/>
        <end position="341"/>
    </location>
</feature>
<dbReference type="Gene3D" id="3.40.50.1390">
    <property type="entry name" value="Resolvase, N-terminal catalytic domain"/>
    <property type="match status" value="1"/>
</dbReference>
<evidence type="ECO:0000313" key="5">
    <source>
        <dbReference type="Proteomes" id="UP000468591"/>
    </source>
</evidence>
<accession>A0A6P0CCJ1</accession>
<dbReference type="CDD" id="cd03768">
    <property type="entry name" value="SR_ResInv"/>
    <property type="match status" value="1"/>
</dbReference>
<dbReference type="InterPro" id="IPR011109">
    <property type="entry name" value="DNA_bind_recombinase_dom"/>
</dbReference>
<dbReference type="GO" id="GO:0003677">
    <property type="term" value="F:DNA binding"/>
    <property type="evidence" value="ECO:0007669"/>
    <property type="project" value="InterPro"/>
</dbReference>
<comment type="caution">
    <text evidence="4">The sequence shown here is derived from an EMBL/GenBank/DDBJ whole genome shotgun (WGS) entry which is preliminary data.</text>
</comment>
<evidence type="ECO:0000259" key="2">
    <source>
        <dbReference type="PROSITE" id="PS51736"/>
    </source>
</evidence>
<evidence type="ECO:0000313" key="4">
    <source>
        <dbReference type="EMBL" id="NEK23919.1"/>
    </source>
</evidence>
<evidence type="ECO:0000256" key="1">
    <source>
        <dbReference type="SAM" id="MobiDB-lite"/>
    </source>
</evidence>
<dbReference type="PANTHER" id="PTHR30461">
    <property type="entry name" value="DNA-INVERTASE FROM LAMBDOID PROPHAGE"/>
    <property type="match status" value="1"/>
</dbReference>
<feature type="domain" description="Recombinase" evidence="3">
    <location>
        <begin position="203"/>
        <end position="321"/>
    </location>
</feature>
<protein>
    <submittedName>
        <fullName evidence="4">Recombinase family protein</fullName>
    </submittedName>
</protein>
<dbReference type="Proteomes" id="UP000468591">
    <property type="component" value="Unassembled WGS sequence"/>
</dbReference>
<dbReference type="GO" id="GO:0000150">
    <property type="term" value="F:DNA strand exchange activity"/>
    <property type="evidence" value="ECO:0007669"/>
    <property type="project" value="InterPro"/>
</dbReference>
<dbReference type="SMART" id="SM00857">
    <property type="entry name" value="Resolvase"/>
    <property type="match status" value="1"/>
</dbReference>
<dbReference type="InterPro" id="IPR038109">
    <property type="entry name" value="DNA_bind_recomb_sf"/>
</dbReference>
<dbReference type="InterPro" id="IPR036162">
    <property type="entry name" value="Resolvase-like_N_sf"/>
</dbReference>
<reference evidence="4 5" key="1">
    <citation type="submission" date="2020-01" db="EMBL/GenBank/DDBJ databases">
        <title>Sulfitobacter sediminilitoris sp. nov., isolated from a tidal flat.</title>
        <authorList>
            <person name="Park S."/>
            <person name="Yoon J.-H."/>
        </authorList>
    </citation>
    <scope>NUCLEOTIDE SEQUENCE [LARGE SCALE GENOMIC DNA]</scope>
    <source>
        <strain evidence="4 5">JBTF-M27</strain>
    </source>
</reference>
<organism evidence="4 5">
    <name type="scientific">Sulfitobacter sediminilitoris</name>
    <dbReference type="NCBI Taxonomy" id="2698830"/>
    <lineage>
        <taxon>Bacteria</taxon>
        <taxon>Pseudomonadati</taxon>
        <taxon>Pseudomonadota</taxon>
        <taxon>Alphaproteobacteria</taxon>
        <taxon>Rhodobacterales</taxon>
        <taxon>Roseobacteraceae</taxon>
        <taxon>Sulfitobacter</taxon>
    </lineage>
</organism>
<dbReference type="EMBL" id="JAABNT010000011">
    <property type="protein sequence ID" value="NEK23919.1"/>
    <property type="molecule type" value="Genomic_DNA"/>
</dbReference>
<evidence type="ECO:0000259" key="3">
    <source>
        <dbReference type="PROSITE" id="PS51737"/>
    </source>
</evidence>
<dbReference type="PROSITE" id="PS51737">
    <property type="entry name" value="RECOMBINASE_DNA_BIND"/>
    <property type="match status" value="1"/>
</dbReference>
<sequence length="601" mass="66551">MERTDPSVAVRHRPRDHRCPLVRSALLWLEPEVPFVTPRPKTRCAVYTRKSSEEGLDQDFNSLDAQFEACAAFVASQRQEGWTLLSTRYDDGGLSGGTLDRPALQRLLSDVDAGRIDRIVVYKIDRLTRSLSDFSKIVDRLDAAGCSFVSVTQSFNTATSMGRLTLNMLLSFAQFEREVTAERIRDKIAASKKKGLWMGGTVPLGYDRHPNLGMRQLVVNAREAETVKKLFQLYDRFGCLRKVTAEAARLGLRSKRRVYGSGRKRGGNPFSRGQIYYLLRNPTYLGKIRHKDKTFPGQHAAVIEESLWARVQRKLQAASARPRGASTAKARGGNPAAPSLLAGKIRDETGDILTPTHTKRHDRRLRYYVSNRLISAGPDPAGWRLPAPAFEATVTKMVAAYLQHCVQRHSLLAAPDIRAADRVATSVATLIDTLRSAPEKVLPNMISSGHLETGKLHIELGATQLAQHLDVPADAISSEALNITSPFALRRRGIEMKIVAGETEPCPDPVLISTLHKAHRWTESLRNGTPLTELAQQEKVSPSYLRTRAQLAFLSPALQKAILNGQQPQELTVKSILSRPLPLDWNAQAICFGFTPAGSLP</sequence>
<feature type="domain" description="Resolvase/invertase-type recombinase catalytic" evidence="2">
    <location>
        <begin position="43"/>
        <end position="195"/>
    </location>
</feature>
<proteinExistence type="predicted"/>
<keyword evidence="5" id="KW-1185">Reference proteome</keyword>
<dbReference type="AlphaFoldDB" id="A0A6P0CCJ1"/>
<dbReference type="Pfam" id="PF00239">
    <property type="entry name" value="Resolvase"/>
    <property type="match status" value="1"/>
</dbReference>
<gene>
    <name evidence="4" type="ORF">GV827_16120</name>
</gene>
<dbReference type="PROSITE" id="PS51736">
    <property type="entry name" value="RECOMBINASES_3"/>
    <property type="match status" value="1"/>
</dbReference>
<dbReference type="InterPro" id="IPR006119">
    <property type="entry name" value="Resolv_N"/>
</dbReference>
<dbReference type="SUPFAM" id="SSF53041">
    <property type="entry name" value="Resolvase-like"/>
    <property type="match status" value="1"/>
</dbReference>
<dbReference type="Gene3D" id="3.90.1750.20">
    <property type="entry name" value="Putative Large Serine Recombinase, Chain B, Domain 2"/>
    <property type="match status" value="1"/>
</dbReference>
<dbReference type="Pfam" id="PF07508">
    <property type="entry name" value="Recombinase"/>
    <property type="match status" value="1"/>
</dbReference>